<sequence>MQEFKLDKKYITLMKVCLVVFTVFLALGFSLPFLPDENAGNPNGTLMATVFCTAVFGFFAILTWRALKKLPFADVAADDDGLWYMHVGKDKGLIAWEKIHKVKERQYAQRLDLLGIDNKELLRVEYQLMGFEILREVLNERAGAQNEDLNKSSFSKGPLYHFFCFACVIGFSALGLYVGKSGNPLLGYGAMSVLVVFIIYEYLVTAAGVKITDNSIKVAYPFREINIPLDDIENVVIADEFDNGNRVPEVWIITKNAKKPFKLKQLGADSNLVYKTVKTATRL</sequence>
<keyword evidence="1" id="KW-0812">Transmembrane</keyword>
<feature type="transmembrane region" description="Helical" evidence="1">
    <location>
        <begin position="159"/>
        <end position="179"/>
    </location>
</feature>
<evidence type="ECO:0000256" key="1">
    <source>
        <dbReference type="SAM" id="Phobius"/>
    </source>
</evidence>
<organism evidence="2 3">
    <name type="scientific">Veronia pacifica</name>
    <dbReference type="NCBI Taxonomy" id="1080227"/>
    <lineage>
        <taxon>Bacteria</taxon>
        <taxon>Pseudomonadati</taxon>
        <taxon>Pseudomonadota</taxon>
        <taxon>Gammaproteobacteria</taxon>
        <taxon>Vibrionales</taxon>
        <taxon>Vibrionaceae</taxon>
        <taxon>Veronia</taxon>
    </lineage>
</organism>
<dbReference type="Proteomes" id="UP000094936">
    <property type="component" value="Unassembled WGS sequence"/>
</dbReference>
<feature type="transmembrane region" description="Helical" evidence="1">
    <location>
        <begin position="46"/>
        <end position="64"/>
    </location>
</feature>
<keyword evidence="3" id="KW-1185">Reference proteome</keyword>
<gene>
    <name evidence="2" type="ORF">A8L45_11570</name>
</gene>
<reference evidence="2 3" key="1">
    <citation type="submission" date="2016-05" db="EMBL/GenBank/DDBJ databases">
        <title>Genomic Taxonomy of the Vibrionaceae.</title>
        <authorList>
            <person name="Gomez-Gil B."/>
            <person name="Enciso-Ibarra J."/>
        </authorList>
    </citation>
    <scope>NUCLEOTIDE SEQUENCE [LARGE SCALE GENOMIC DNA]</scope>
    <source>
        <strain evidence="2 3">CAIM 1920</strain>
    </source>
</reference>
<keyword evidence="1" id="KW-1133">Transmembrane helix</keyword>
<evidence type="ECO:0000313" key="2">
    <source>
        <dbReference type="EMBL" id="ODA33109.1"/>
    </source>
</evidence>
<proteinExistence type="predicted"/>
<dbReference type="AlphaFoldDB" id="A0A1C3EIR9"/>
<name>A0A1C3EIR9_9GAMM</name>
<evidence type="ECO:0000313" key="3">
    <source>
        <dbReference type="Proteomes" id="UP000094936"/>
    </source>
</evidence>
<protein>
    <submittedName>
        <fullName evidence="2">Uncharacterized protein</fullName>
    </submittedName>
</protein>
<dbReference type="OrthoDB" id="7056271at2"/>
<dbReference type="STRING" id="1080227.A8L45_11570"/>
<keyword evidence="1" id="KW-0472">Membrane</keyword>
<dbReference type="EMBL" id="LYBM01000019">
    <property type="protein sequence ID" value="ODA33109.1"/>
    <property type="molecule type" value="Genomic_DNA"/>
</dbReference>
<comment type="caution">
    <text evidence="2">The sequence shown here is derived from an EMBL/GenBank/DDBJ whole genome shotgun (WGS) entry which is preliminary data.</text>
</comment>
<feature type="transmembrane region" description="Helical" evidence="1">
    <location>
        <begin position="12"/>
        <end position="34"/>
    </location>
</feature>
<accession>A0A1C3EIR9</accession>
<feature type="transmembrane region" description="Helical" evidence="1">
    <location>
        <begin position="185"/>
        <end position="204"/>
    </location>
</feature>